<evidence type="ECO:0000313" key="2">
    <source>
        <dbReference type="Proteomes" id="UP000199459"/>
    </source>
</evidence>
<proteinExistence type="predicted"/>
<name>A0A1H8IUX6_9PROT</name>
<dbReference type="RefSeq" id="WP_090634818.1">
    <property type="nucleotide sequence ID" value="NZ_FOCP01000041.1"/>
</dbReference>
<dbReference type="STRING" id="917.SAMN05216326_12571"/>
<dbReference type="AlphaFoldDB" id="A0A1H8IUX6"/>
<evidence type="ECO:0000313" key="1">
    <source>
        <dbReference type="EMBL" id="SEN72159.1"/>
    </source>
</evidence>
<sequence length="162" mass="18324">MLNNVPSGINRMRRNVVMNHPNTLECQVFKKIVNRNGEPVVGGLPTLGGMMVLSSEDEEDIDWEHVGNGYALQAEAFTPASMMDRQDANIGATEVRYLIEPEFPEGMEGHFFISKHYVIYLVITDEVKVAYEVVDIETVMNVSPYATRYVMNRRADLDLLPD</sequence>
<gene>
    <name evidence="1" type="ORF">SAMN05216325_1419</name>
</gene>
<organism evidence="1 2">
    <name type="scientific">Nitrosomonas marina</name>
    <dbReference type="NCBI Taxonomy" id="917"/>
    <lineage>
        <taxon>Bacteria</taxon>
        <taxon>Pseudomonadati</taxon>
        <taxon>Pseudomonadota</taxon>
        <taxon>Betaproteobacteria</taxon>
        <taxon>Nitrosomonadales</taxon>
        <taxon>Nitrosomonadaceae</taxon>
        <taxon>Nitrosomonas</taxon>
    </lineage>
</organism>
<dbReference type="EMBL" id="FOCP01000041">
    <property type="protein sequence ID" value="SEN72159.1"/>
    <property type="molecule type" value="Genomic_DNA"/>
</dbReference>
<dbReference type="Proteomes" id="UP000199459">
    <property type="component" value="Unassembled WGS sequence"/>
</dbReference>
<dbReference type="OrthoDB" id="5574338at2"/>
<reference evidence="1 2" key="1">
    <citation type="submission" date="2016-10" db="EMBL/GenBank/DDBJ databases">
        <authorList>
            <person name="de Groot N.N."/>
        </authorList>
    </citation>
    <scope>NUCLEOTIDE SEQUENCE [LARGE SCALE GENOMIC DNA]</scope>
    <source>
        <strain evidence="1 2">Nm22</strain>
    </source>
</reference>
<accession>A0A1H8IUX6</accession>
<protein>
    <submittedName>
        <fullName evidence="1">Uncharacterized protein</fullName>
    </submittedName>
</protein>